<proteinExistence type="inferred from homology"/>
<dbReference type="Pfam" id="PF03360">
    <property type="entry name" value="Glyco_transf_43"/>
    <property type="match status" value="1"/>
</dbReference>
<dbReference type="GO" id="GO:0015018">
    <property type="term" value="F:galactosylgalactosylxylosylprotein 3-beta-glucuronosyltransferase activity"/>
    <property type="evidence" value="ECO:0007669"/>
    <property type="project" value="InterPro"/>
</dbReference>
<feature type="non-terminal residue" evidence="12">
    <location>
        <position position="1"/>
    </location>
</feature>
<keyword evidence="4" id="KW-0812">Transmembrane</keyword>
<dbReference type="AlphaFoldDB" id="A0A7J9FJI2"/>
<reference evidence="12 13" key="1">
    <citation type="journal article" date="2019" name="Genome Biol. Evol.">
        <title>Insights into the evolution of the New World diploid cottons (Gossypium, subgenus Houzingenia) based on genome sequencing.</title>
        <authorList>
            <person name="Grover C.E."/>
            <person name="Arick M.A. 2nd"/>
            <person name="Thrash A."/>
            <person name="Conover J.L."/>
            <person name="Sanders W.S."/>
            <person name="Peterson D.G."/>
            <person name="Frelichowski J.E."/>
            <person name="Scheffler J.A."/>
            <person name="Scheffler B.E."/>
            <person name="Wendel J.F."/>
        </authorList>
    </citation>
    <scope>NUCLEOTIDE SEQUENCE [LARGE SCALE GENOMIC DNA]</scope>
    <source>
        <strain evidence="12">8</strain>
        <tissue evidence="12">Leaf</tissue>
    </source>
</reference>
<dbReference type="InterPro" id="IPR005027">
    <property type="entry name" value="Glyco_trans_43"/>
</dbReference>
<dbReference type="GO" id="GO:0009834">
    <property type="term" value="P:plant-type secondary cell wall biogenesis"/>
    <property type="evidence" value="ECO:0007669"/>
    <property type="project" value="TreeGrafter"/>
</dbReference>
<evidence type="ECO:0000256" key="11">
    <source>
        <dbReference type="RuleBase" id="RU363127"/>
    </source>
</evidence>
<evidence type="ECO:0000256" key="7">
    <source>
        <dbReference type="ARBA" id="ARBA00023034"/>
    </source>
</evidence>
<dbReference type="PANTHER" id="PTHR10896">
    <property type="entry name" value="GALACTOSYLGALACTOSYLXYLOSYLPROTEIN 3-BETA-GLUCURONOSYLTRANSFERASE BETA-1,3-GLUCURONYLTRANSFERASE"/>
    <property type="match status" value="1"/>
</dbReference>
<dbReference type="EMBL" id="JABEZW010218478">
    <property type="protein sequence ID" value="MBA0785348.1"/>
    <property type="molecule type" value="Genomic_DNA"/>
</dbReference>
<dbReference type="EC" id="2.4.-.-" evidence="11"/>
<dbReference type="GO" id="GO:0042285">
    <property type="term" value="F:xylosyltransferase activity"/>
    <property type="evidence" value="ECO:0007669"/>
    <property type="project" value="TreeGrafter"/>
</dbReference>
<protein>
    <recommendedName>
        <fullName evidence="11">Glycosyltransferases</fullName>
        <ecNumber evidence="11">2.4.-.-</ecNumber>
    </recommendedName>
</protein>
<evidence type="ECO:0000256" key="10">
    <source>
        <dbReference type="ARBA" id="ARBA00023316"/>
    </source>
</evidence>
<keyword evidence="10 11" id="KW-0961">Cell wall biogenesis/degradation</keyword>
<dbReference type="GO" id="GO:0010417">
    <property type="term" value="P:glucuronoxylan biosynthetic process"/>
    <property type="evidence" value="ECO:0007669"/>
    <property type="project" value="TreeGrafter"/>
</dbReference>
<organism evidence="12 13">
    <name type="scientific">Gossypium trilobum</name>
    <dbReference type="NCBI Taxonomy" id="34281"/>
    <lineage>
        <taxon>Eukaryota</taxon>
        <taxon>Viridiplantae</taxon>
        <taxon>Streptophyta</taxon>
        <taxon>Embryophyta</taxon>
        <taxon>Tracheophyta</taxon>
        <taxon>Spermatophyta</taxon>
        <taxon>Magnoliopsida</taxon>
        <taxon>eudicotyledons</taxon>
        <taxon>Gunneridae</taxon>
        <taxon>Pentapetalae</taxon>
        <taxon>rosids</taxon>
        <taxon>malvids</taxon>
        <taxon>Malvales</taxon>
        <taxon>Malvaceae</taxon>
        <taxon>Malvoideae</taxon>
        <taxon>Gossypium</taxon>
    </lineage>
</organism>
<evidence type="ECO:0000256" key="2">
    <source>
        <dbReference type="ARBA" id="ARBA00007706"/>
    </source>
</evidence>
<comment type="function">
    <text evidence="11">Involved in the synthesis of glucuronoxylan hemicellulose in secondary cell walls.</text>
</comment>
<evidence type="ECO:0000313" key="12">
    <source>
        <dbReference type="EMBL" id="MBA0785348.1"/>
    </source>
</evidence>
<keyword evidence="3 11" id="KW-0808">Transferase</keyword>
<gene>
    <name evidence="12" type="ORF">Gotri_025702</name>
</gene>
<evidence type="ECO:0000256" key="3">
    <source>
        <dbReference type="ARBA" id="ARBA00022679"/>
    </source>
</evidence>
<keyword evidence="8" id="KW-0472">Membrane</keyword>
<comment type="similarity">
    <text evidence="2 11">Belongs to the glycosyltransferase 43 family.</text>
</comment>
<evidence type="ECO:0000256" key="1">
    <source>
        <dbReference type="ARBA" id="ARBA00004323"/>
    </source>
</evidence>
<evidence type="ECO:0000256" key="5">
    <source>
        <dbReference type="ARBA" id="ARBA00022968"/>
    </source>
</evidence>
<sequence length="207" mass="23426">MLHCRPTLNRMLVQGPACNTSDMLAGWHTFKTLPFAGKSAVYIDDRATVLPRKLEWSGFVLNSRLLWKDSSDKSKWIKDIDMLNDDIESPLGLVNDPSVVEPLGNCDRQVLLWLISISFLKKKYTVGLEDPHIGVSIRSSRGDCGVTFSSVMGYVVYYYMGSWNGRNDKVFNGRLSLAIKLLEYAISLVMFSNVSSRWVQQRKPPSE</sequence>
<dbReference type="Gene3D" id="3.90.550.10">
    <property type="entry name" value="Spore Coat Polysaccharide Biosynthesis Protein SpsA, Chain A"/>
    <property type="match status" value="1"/>
</dbReference>
<evidence type="ECO:0000256" key="8">
    <source>
        <dbReference type="ARBA" id="ARBA00023136"/>
    </source>
</evidence>
<evidence type="ECO:0000256" key="6">
    <source>
        <dbReference type="ARBA" id="ARBA00022989"/>
    </source>
</evidence>
<dbReference type="InterPro" id="IPR029044">
    <property type="entry name" value="Nucleotide-diphossugar_trans"/>
</dbReference>
<keyword evidence="9" id="KW-0325">Glycoprotein</keyword>
<accession>A0A7J9FJI2</accession>
<dbReference type="GO" id="GO:0000139">
    <property type="term" value="C:Golgi membrane"/>
    <property type="evidence" value="ECO:0007669"/>
    <property type="project" value="UniProtKB-SubCell"/>
</dbReference>
<dbReference type="PANTHER" id="PTHR10896:SF17">
    <property type="entry name" value="BETA-1,4-XYLOSYLTRANSFERASE IRX14H-RELATED"/>
    <property type="match status" value="1"/>
</dbReference>
<dbReference type="Proteomes" id="UP000593568">
    <property type="component" value="Unassembled WGS sequence"/>
</dbReference>
<comment type="subcellular location">
    <subcellularLocation>
        <location evidence="1 11">Golgi apparatus membrane</location>
        <topology evidence="1 11">Single-pass type II membrane protein</topology>
    </subcellularLocation>
</comment>
<keyword evidence="6" id="KW-1133">Transmembrane helix</keyword>
<comment type="caution">
    <text evidence="12">The sequence shown here is derived from an EMBL/GenBank/DDBJ whole genome shotgun (WGS) entry which is preliminary data.</text>
</comment>
<evidence type="ECO:0000256" key="4">
    <source>
        <dbReference type="ARBA" id="ARBA00022692"/>
    </source>
</evidence>
<keyword evidence="13" id="KW-1185">Reference proteome</keyword>
<keyword evidence="5 11" id="KW-0735">Signal-anchor</keyword>
<evidence type="ECO:0000313" key="13">
    <source>
        <dbReference type="Proteomes" id="UP000593568"/>
    </source>
</evidence>
<evidence type="ECO:0000256" key="9">
    <source>
        <dbReference type="ARBA" id="ARBA00023180"/>
    </source>
</evidence>
<dbReference type="GO" id="GO:0071555">
    <property type="term" value="P:cell wall organization"/>
    <property type="evidence" value="ECO:0007669"/>
    <property type="project" value="UniProtKB-KW"/>
</dbReference>
<name>A0A7J9FJI2_9ROSI</name>
<dbReference type="SUPFAM" id="SSF53448">
    <property type="entry name" value="Nucleotide-diphospho-sugar transferases"/>
    <property type="match status" value="1"/>
</dbReference>
<keyword evidence="7 11" id="KW-0333">Golgi apparatus</keyword>